<sequence length="312" mass="33916">MGAPGGITEGLGGAGSGDQVPTMEEIAQAIFQEAGVLGQHCRGENQIEKMFQSLAVEVKSGFATSAINQREIQGMCECLEDKLDSLAQRTQALENTVVKLKSAAKSDMEELRGIKLTEEELQDKLESLEIESLKNAARRNNVRSLNVPEWAEREDIKRVLLHLFKSGVSSKTLRKIVPRDLPAVFCEVLCESFSPRWDKACEERSGCVPRRSHLRHDQGVFGNQTALKKCSLRCPLGTRMEKTGAGALGGGRLSRGTPGHKQASISGAFDCCGQAAEEEEPVRSVGTGEYSWGCVAHGRTPQKDRCIPGCCL</sequence>
<dbReference type="EMBL" id="JANPWB010000005">
    <property type="protein sequence ID" value="KAJ1189477.1"/>
    <property type="molecule type" value="Genomic_DNA"/>
</dbReference>
<dbReference type="AlphaFoldDB" id="A0AAV7UKZ8"/>
<dbReference type="Proteomes" id="UP001066276">
    <property type="component" value="Chromosome 3_1"/>
</dbReference>
<name>A0AAV7UKZ8_PLEWA</name>
<comment type="caution">
    <text evidence="2">The sequence shown here is derived from an EMBL/GenBank/DDBJ whole genome shotgun (WGS) entry which is preliminary data.</text>
</comment>
<evidence type="ECO:0000313" key="3">
    <source>
        <dbReference type="Proteomes" id="UP001066276"/>
    </source>
</evidence>
<organism evidence="2 3">
    <name type="scientific">Pleurodeles waltl</name>
    <name type="common">Iberian ribbed newt</name>
    <dbReference type="NCBI Taxonomy" id="8319"/>
    <lineage>
        <taxon>Eukaryota</taxon>
        <taxon>Metazoa</taxon>
        <taxon>Chordata</taxon>
        <taxon>Craniata</taxon>
        <taxon>Vertebrata</taxon>
        <taxon>Euteleostomi</taxon>
        <taxon>Amphibia</taxon>
        <taxon>Batrachia</taxon>
        <taxon>Caudata</taxon>
        <taxon>Salamandroidea</taxon>
        <taxon>Salamandridae</taxon>
        <taxon>Pleurodelinae</taxon>
        <taxon>Pleurodeles</taxon>
    </lineage>
</organism>
<gene>
    <name evidence="2" type="ORF">NDU88_006222</name>
</gene>
<evidence type="ECO:0000313" key="2">
    <source>
        <dbReference type="EMBL" id="KAJ1189477.1"/>
    </source>
</evidence>
<reference evidence="2" key="1">
    <citation type="journal article" date="2022" name="bioRxiv">
        <title>Sequencing and chromosome-scale assembly of the giantPleurodeles waltlgenome.</title>
        <authorList>
            <person name="Brown T."/>
            <person name="Elewa A."/>
            <person name="Iarovenko S."/>
            <person name="Subramanian E."/>
            <person name="Araus A.J."/>
            <person name="Petzold A."/>
            <person name="Susuki M."/>
            <person name="Suzuki K.-i.T."/>
            <person name="Hayashi T."/>
            <person name="Toyoda A."/>
            <person name="Oliveira C."/>
            <person name="Osipova E."/>
            <person name="Leigh N.D."/>
            <person name="Simon A."/>
            <person name="Yun M.H."/>
        </authorList>
    </citation>
    <scope>NUCLEOTIDE SEQUENCE</scope>
    <source>
        <strain evidence="2">20211129_DDA</strain>
        <tissue evidence="2">Liver</tissue>
    </source>
</reference>
<keyword evidence="3" id="KW-1185">Reference proteome</keyword>
<keyword evidence="1" id="KW-0175">Coiled coil</keyword>
<accession>A0AAV7UKZ8</accession>
<protein>
    <submittedName>
        <fullName evidence="2">Uncharacterized protein</fullName>
    </submittedName>
</protein>
<feature type="coiled-coil region" evidence="1">
    <location>
        <begin position="76"/>
        <end position="131"/>
    </location>
</feature>
<proteinExistence type="predicted"/>
<evidence type="ECO:0000256" key="1">
    <source>
        <dbReference type="SAM" id="Coils"/>
    </source>
</evidence>